<dbReference type="AlphaFoldDB" id="A0A6I3WA75"/>
<evidence type="ECO:0000313" key="1">
    <source>
        <dbReference type="EMBL" id="MUF07135.1"/>
    </source>
</evidence>
<dbReference type="EMBL" id="WNNK01000022">
    <property type="protein sequence ID" value="MUF07135.1"/>
    <property type="molecule type" value="Genomic_DNA"/>
</dbReference>
<name>A0A6I3WA75_9PSED</name>
<evidence type="ECO:0000313" key="2">
    <source>
        <dbReference type="Proteomes" id="UP000438196"/>
    </source>
</evidence>
<sequence>MSSVNPLSPFPQVNALIDSVIAAVRNNQNPSAAGQEKNADEPWRKAVLEGRPFERKGSPITF</sequence>
<keyword evidence="2" id="KW-1185">Reference proteome</keyword>
<proteinExistence type="predicted"/>
<dbReference type="Proteomes" id="UP000438196">
    <property type="component" value="Unassembled WGS sequence"/>
</dbReference>
<dbReference type="RefSeq" id="WP_155585290.1">
    <property type="nucleotide sequence ID" value="NZ_JBHSTH010000022.1"/>
</dbReference>
<comment type="caution">
    <text evidence="1">The sequence shown here is derived from an EMBL/GenBank/DDBJ whole genome shotgun (WGS) entry which is preliminary data.</text>
</comment>
<accession>A0A6I3WA75</accession>
<protein>
    <submittedName>
        <fullName evidence="1">Uncharacterized protein</fullName>
    </submittedName>
</protein>
<organism evidence="1 2">
    <name type="scientific">Pseudomonas spelaei</name>
    <dbReference type="NCBI Taxonomy" id="1055469"/>
    <lineage>
        <taxon>Bacteria</taxon>
        <taxon>Pseudomonadati</taxon>
        <taxon>Pseudomonadota</taxon>
        <taxon>Gammaproteobacteria</taxon>
        <taxon>Pseudomonadales</taxon>
        <taxon>Pseudomonadaceae</taxon>
        <taxon>Pseudomonas</taxon>
    </lineage>
</organism>
<reference evidence="1 2" key="1">
    <citation type="submission" date="2019-11" db="EMBL/GenBank/DDBJ databases">
        <title>Pseudomonas karstica sp. nov. and Pseudomonas spelaei sp. nov. from karst caves.</title>
        <authorList>
            <person name="Zeman M."/>
        </authorList>
    </citation>
    <scope>NUCLEOTIDE SEQUENCE [LARGE SCALE GENOMIC DNA]</scope>
    <source>
        <strain evidence="1 2">CCM 7893</strain>
    </source>
</reference>
<gene>
    <name evidence="1" type="ORF">GNF76_22540</name>
</gene>